<keyword evidence="2" id="KW-1185">Reference proteome</keyword>
<name>A0A6L3SYC4_9HYPH</name>
<reference evidence="1 2" key="1">
    <citation type="submission" date="2019-09" db="EMBL/GenBank/DDBJ databases">
        <title>YIM 48816 draft genome.</title>
        <authorList>
            <person name="Jiang L."/>
        </authorList>
    </citation>
    <scope>NUCLEOTIDE SEQUENCE [LARGE SCALE GENOMIC DNA]</scope>
    <source>
        <strain evidence="1 2">YIM 48816</strain>
    </source>
</reference>
<dbReference type="AlphaFoldDB" id="A0A6L3SYC4"/>
<protein>
    <recommendedName>
        <fullName evidence="3">DUF1508 domain-containing protein</fullName>
    </recommendedName>
</protein>
<evidence type="ECO:0000313" key="2">
    <source>
        <dbReference type="Proteomes" id="UP000474159"/>
    </source>
</evidence>
<sequence>MTNDAHPFTLEIGLAFRPVGYCTWEIRKHGQLIQRSDRSHRTAARAKADGLAAMERLVRDA</sequence>
<comment type="caution">
    <text evidence="1">The sequence shown here is derived from an EMBL/GenBank/DDBJ whole genome shotgun (WGS) entry which is preliminary data.</text>
</comment>
<organism evidence="1 2">
    <name type="scientific">Methylobacterium soli</name>
    <dbReference type="NCBI Taxonomy" id="553447"/>
    <lineage>
        <taxon>Bacteria</taxon>
        <taxon>Pseudomonadati</taxon>
        <taxon>Pseudomonadota</taxon>
        <taxon>Alphaproteobacteria</taxon>
        <taxon>Hyphomicrobiales</taxon>
        <taxon>Methylobacteriaceae</taxon>
        <taxon>Methylobacterium</taxon>
    </lineage>
</organism>
<evidence type="ECO:0000313" key="1">
    <source>
        <dbReference type="EMBL" id="KAB1077206.1"/>
    </source>
</evidence>
<gene>
    <name evidence="1" type="ORF">F6X53_19890</name>
</gene>
<dbReference type="Proteomes" id="UP000474159">
    <property type="component" value="Unassembled WGS sequence"/>
</dbReference>
<dbReference type="EMBL" id="VZZK01000023">
    <property type="protein sequence ID" value="KAB1077206.1"/>
    <property type="molecule type" value="Genomic_DNA"/>
</dbReference>
<accession>A0A6L3SYC4</accession>
<evidence type="ECO:0008006" key="3">
    <source>
        <dbReference type="Google" id="ProtNLM"/>
    </source>
</evidence>
<proteinExistence type="predicted"/>
<dbReference type="OrthoDB" id="7998754at2"/>